<evidence type="ECO:0000256" key="1">
    <source>
        <dbReference type="RuleBase" id="RU004349"/>
    </source>
</evidence>
<feature type="transmembrane region" description="Helical" evidence="2">
    <location>
        <begin position="185"/>
        <end position="205"/>
    </location>
</feature>
<dbReference type="SUPFAM" id="SSF103491">
    <property type="entry name" value="Preprotein translocase SecY subunit"/>
    <property type="match status" value="1"/>
</dbReference>
<organism evidence="3 4">
    <name type="scientific">[Candida] arabinofermentans NRRL YB-2248</name>
    <dbReference type="NCBI Taxonomy" id="983967"/>
    <lineage>
        <taxon>Eukaryota</taxon>
        <taxon>Fungi</taxon>
        <taxon>Dikarya</taxon>
        <taxon>Ascomycota</taxon>
        <taxon>Saccharomycotina</taxon>
        <taxon>Pichiomycetes</taxon>
        <taxon>Pichiales</taxon>
        <taxon>Pichiaceae</taxon>
        <taxon>Ogataea</taxon>
        <taxon>Ogataea/Candida clade</taxon>
    </lineage>
</organism>
<dbReference type="Proteomes" id="UP000094801">
    <property type="component" value="Unassembled WGS sequence"/>
</dbReference>
<proteinExistence type="inferred from homology"/>
<evidence type="ECO:0008006" key="5">
    <source>
        <dbReference type="Google" id="ProtNLM"/>
    </source>
</evidence>
<keyword evidence="2" id="KW-1133">Transmembrane helix</keyword>
<accession>A0A1E4T0P2</accession>
<name>A0A1E4T0P2_9ASCO</name>
<dbReference type="GO" id="GO:0016020">
    <property type="term" value="C:membrane"/>
    <property type="evidence" value="ECO:0007669"/>
    <property type="project" value="InterPro"/>
</dbReference>
<feature type="transmembrane region" description="Helical" evidence="2">
    <location>
        <begin position="289"/>
        <end position="318"/>
    </location>
</feature>
<dbReference type="PANTHER" id="PTHR10906">
    <property type="entry name" value="SECY/SEC61-ALPHA FAMILY MEMBER"/>
    <property type="match status" value="1"/>
</dbReference>
<feature type="transmembrane region" description="Helical" evidence="2">
    <location>
        <begin position="251"/>
        <end position="269"/>
    </location>
</feature>
<dbReference type="GO" id="GO:0015031">
    <property type="term" value="P:protein transport"/>
    <property type="evidence" value="ECO:0007669"/>
    <property type="project" value="InterPro"/>
</dbReference>
<reference evidence="4" key="1">
    <citation type="submission" date="2016-04" db="EMBL/GenBank/DDBJ databases">
        <title>Comparative genomics of biotechnologically important yeasts.</title>
        <authorList>
            <consortium name="DOE Joint Genome Institute"/>
            <person name="Riley R."/>
            <person name="Haridas S."/>
            <person name="Wolfe K.H."/>
            <person name="Lopes M.R."/>
            <person name="Hittinger C.T."/>
            <person name="Goker M."/>
            <person name="Salamov A."/>
            <person name="Wisecaver J."/>
            <person name="Long T.M."/>
            <person name="Aerts A.L."/>
            <person name="Barry K."/>
            <person name="Choi C."/>
            <person name="Clum A."/>
            <person name="Coughlan A.Y."/>
            <person name="Deshpande S."/>
            <person name="Douglass A.P."/>
            <person name="Hanson S.J."/>
            <person name="Klenk H.-P."/>
            <person name="Labutti K."/>
            <person name="Lapidus A."/>
            <person name="Lindquist E."/>
            <person name="Lipzen A."/>
            <person name="Meier-Kolthoff J.P."/>
            <person name="Ohm R.A."/>
            <person name="Otillar R.P."/>
            <person name="Pangilinan J."/>
            <person name="Peng Y."/>
            <person name="Rokas A."/>
            <person name="Rosa C.A."/>
            <person name="Scheuner C."/>
            <person name="Sibirny A.A."/>
            <person name="Slot J.C."/>
            <person name="Stielow J.B."/>
            <person name="Sun H."/>
            <person name="Kurtzman C.P."/>
            <person name="Blackwell M."/>
            <person name="Grigoriev I.V."/>
            <person name="Jeffries T.W."/>
        </authorList>
    </citation>
    <scope>NUCLEOTIDE SEQUENCE [LARGE SCALE GENOMIC DNA]</scope>
    <source>
        <strain evidence="4">NRRL YB-2248</strain>
    </source>
</reference>
<dbReference type="OrthoDB" id="420669at2759"/>
<sequence>MSGIRLLDLAKPFVGLLPEIELPYQSADFDEKIVYTIAAAALYSLCGLPLNNVNIEKIADPFTWLRSPLASQSGTLLEFGVLPIVTAGFLWQIIAGFRLIKVNFESRSDRELFQSLQKITAVVLALIYSVLLCFAGYFDSIDGFTNDITPSPWPKLTIVLQLTGMSLITSLFVELLDKNYGFGPGALVLIGTSAATQLSSSIIGFTSEKTSRGYESHGALIQLIKNIRNKPLGTAIYDAFTRENFGNLTQIYIVFAALSAVLYLGNMRIELPIKSAKVRAMSSVYPVKLLYCGALPLLFTYTVLYNANIFGFCFTQIFKDSKYISLLGKWELNDFSLKTYDLTSGFLYFISISNKSSNVLYSLIRPITFSIFITLTSYFFAKNWANVSGSAGKDLAKQFKEQEIALVGHRDVGAAKELNKVIPVASVTGSFLISSIAIGAESLGFCKGLGAGCIIGLMSSLTCLETIMTEWQQNNGAASQFGKVFGGQQ</sequence>
<comment type="similarity">
    <text evidence="1">Belongs to the SecY/SEC61-alpha family.</text>
</comment>
<dbReference type="STRING" id="983967.A0A1E4T0P2"/>
<dbReference type="InterPro" id="IPR023201">
    <property type="entry name" value="SecY_dom_sf"/>
</dbReference>
<feature type="transmembrane region" description="Helical" evidence="2">
    <location>
        <begin position="158"/>
        <end position="176"/>
    </location>
</feature>
<dbReference type="Gene3D" id="1.10.3370.10">
    <property type="entry name" value="SecY subunit domain"/>
    <property type="match status" value="1"/>
</dbReference>
<evidence type="ECO:0000313" key="3">
    <source>
        <dbReference type="EMBL" id="ODV85271.1"/>
    </source>
</evidence>
<feature type="transmembrane region" description="Helical" evidence="2">
    <location>
        <begin position="363"/>
        <end position="381"/>
    </location>
</feature>
<keyword evidence="2" id="KW-0812">Transmembrane</keyword>
<evidence type="ECO:0000313" key="4">
    <source>
        <dbReference type="Proteomes" id="UP000094801"/>
    </source>
</evidence>
<keyword evidence="4" id="KW-1185">Reference proteome</keyword>
<keyword evidence="2" id="KW-0472">Membrane</keyword>
<protein>
    <recommendedName>
        <fullName evidence="5">Translocon Sec61/SecY plug domain-containing protein</fullName>
    </recommendedName>
</protein>
<dbReference type="PIRSF" id="PIRSF004557">
    <property type="entry name" value="SecY"/>
    <property type="match status" value="1"/>
</dbReference>
<evidence type="ECO:0000256" key="2">
    <source>
        <dbReference type="SAM" id="Phobius"/>
    </source>
</evidence>
<gene>
    <name evidence="3" type="ORF">CANARDRAFT_7914</name>
</gene>
<dbReference type="Pfam" id="PF00344">
    <property type="entry name" value="SecY"/>
    <property type="match status" value="1"/>
</dbReference>
<dbReference type="InterPro" id="IPR002208">
    <property type="entry name" value="SecY/SEC61-alpha"/>
</dbReference>
<feature type="transmembrane region" description="Helical" evidence="2">
    <location>
        <begin position="79"/>
        <end position="100"/>
    </location>
</feature>
<dbReference type="AlphaFoldDB" id="A0A1E4T0P2"/>
<feature type="transmembrane region" description="Helical" evidence="2">
    <location>
        <begin position="121"/>
        <end position="138"/>
    </location>
</feature>
<dbReference type="EMBL" id="KV453853">
    <property type="protein sequence ID" value="ODV85271.1"/>
    <property type="molecule type" value="Genomic_DNA"/>
</dbReference>